<keyword evidence="3" id="KW-1015">Disulfide bond</keyword>
<feature type="domain" description="Kazal-like" evidence="5">
    <location>
        <begin position="76"/>
        <end position="127"/>
    </location>
</feature>
<accession>A0A8K1C963</accession>
<proteinExistence type="predicted"/>
<dbReference type="SMART" id="SM00280">
    <property type="entry name" value="KAZAL"/>
    <property type="match status" value="2"/>
</dbReference>
<dbReference type="AlphaFoldDB" id="A0A8K1C963"/>
<dbReference type="PROSITE" id="PS51465">
    <property type="entry name" value="KAZAL_2"/>
    <property type="match status" value="2"/>
</dbReference>
<gene>
    <name evidence="6" type="ORF">Poli38472_007012</name>
</gene>
<dbReference type="Proteomes" id="UP000794436">
    <property type="component" value="Unassembled WGS sequence"/>
</dbReference>
<reference evidence="6" key="1">
    <citation type="submission" date="2019-03" db="EMBL/GenBank/DDBJ databases">
        <title>Long read genome sequence of the mycoparasitic Pythium oligandrum ATCC 38472 isolated from sugarbeet rhizosphere.</title>
        <authorList>
            <person name="Gaulin E."/>
        </authorList>
    </citation>
    <scope>NUCLEOTIDE SEQUENCE</scope>
    <source>
        <strain evidence="6">ATCC 38472_TT</strain>
    </source>
</reference>
<sequence>MKSSLLGFALCFWSFLAFSEAECTLKRSKCLGVNDPVCASDGETYASNCQFEYTLCKAHAKGNTLTKLFKGACDDEAKNPFCYMRCTRQYDPVCGSDNKTYGNKCTLLAARCQTVTLTQSHSGACDAGDSQA</sequence>
<keyword evidence="7" id="KW-1185">Reference proteome</keyword>
<dbReference type="InterPro" id="IPR050653">
    <property type="entry name" value="Prot_Inhib_GrowthFact_Antg"/>
</dbReference>
<dbReference type="OrthoDB" id="61562at2759"/>
<dbReference type="PANTHER" id="PTHR10913:SF45">
    <property type="entry name" value="FOLLISTATIN, ISOFORM A-RELATED"/>
    <property type="match status" value="1"/>
</dbReference>
<keyword evidence="1" id="KW-0646">Protease inhibitor</keyword>
<evidence type="ECO:0000256" key="4">
    <source>
        <dbReference type="SAM" id="SignalP"/>
    </source>
</evidence>
<dbReference type="InterPro" id="IPR036058">
    <property type="entry name" value="Kazal_dom_sf"/>
</dbReference>
<feature type="signal peptide" evidence="4">
    <location>
        <begin position="1"/>
        <end position="21"/>
    </location>
</feature>
<name>A0A8K1C963_PYTOL</name>
<organism evidence="6 7">
    <name type="scientific">Pythium oligandrum</name>
    <name type="common">Mycoparasitic fungus</name>
    <dbReference type="NCBI Taxonomy" id="41045"/>
    <lineage>
        <taxon>Eukaryota</taxon>
        <taxon>Sar</taxon>
        <taxon>Stramenopiles</taxon>
        <taxon>Oomycota</taxon>
        <taxon>Peronosporomycetes</taxon>
        <taxon>Pythiales</taxon>
        <taxon>Pythiaceae</taxon>
        <taxon>Pythium</taxon>
    </lineage>
</organism>
<dbReference type="GO" id="GO:0030154">
    <property type="term" value="P:cell differentiation"/>
    <property type="evidence" value="ECO:0007669"/>
    <property type="project" value="TreeGrafter"/>
</dbReference>
<keyword evidence="4" id="KW-0732">Signal</keyword>
<evidence type="ECO:0000256" key="3">
    <source>
        <dbReference type="ARBA" id="ARBA00023157"/>
    </source>
</evidence>
<evidence type="ECO:0000256" key="1">
    <source>
        <dbReference type="ARBA" id="ARBA00022690"/>
    </source>
</evidence>
<evidence type="ECO:0000313" key="6">
    <source>
        <dbReference type="EMBL" id="TMW58867.1"/>
    </source>
</evidence>
<dbReference type="CDD" id="cd00104">
    <property type="entry name" value="KAZAL_FS"/>
    <property type="match status" value="2"/>
</dbReference>
<dbReference type="Pfam" id="PF07648">
    <property type="entry name" value="Kazal_2"/>
    <property type="match status" value="1"/>
</dbReference>
<dbReference type="Pfam" id="PF00050">
    <property type="entry name" value="Kazal_1"/>
    <property type="match status" value="1"/>
</dbReference>
<feature type="chain" id="PRO_5035442627" description="Kazal-like domain-containing protein" evidence="4">
    <location>
        <begin position="22"/>
        <end position="132"/>
    </location>
</feature>
<comment type="caution">
    <text evidence="6">The sequence shown here is derived from an EMBL/GenBank/DDBJ whole genome shotgun (WGS) entry which is preliminary data.</text>
</comment>
<evidence type="ECO:0000259" key="5">
    <source>
        <dbReference type="PROSITE" id="PS51465"/>
    </source>
</evidence>
<evidence type="ECO:0000313" key="7">
    <source>
        <dbReference type="Proteomes" id="UP000794436"/>
    </source>
</evidence>
<dbReference type="InterPro" id="IPR002350">
    <property type="entry name" value="Kazal_dom"/>
</dbReference>
<dbReference type="GO" id="GO:0005576">
    <property type="term" value="C:extracellular region"/>
    <property type="evidence" value="ECO:0007669"/>
    <property type="project" value="TreeGrafter"/>
</dbReference>
<keyword evidence="2" id="KW-0722">Serine protease inhibitor</keyword>
<feature type="domain" description="Kazal-like" evidence="5">
    <location>
        <begin position="17"/>
        <end position="75"/>
    </location>
</feature>
<dbReference type="Gene3D" id="3.30.60.30">
    <property type="match status" value="2"/>
</dbReference>
<dbReference type="EMBL" id="SPLM01000110">
    <property type="protein sequence ID" value="TMW58867.1"/>
    <property type="molecule type" value="Genomic_DNA"/>
</dbReference>
<dbReference type="PANTHER" id="PTHR10913">
    <property type="entry name" value="FOLLISTATIN-RELATED"/>
    <property type="match status" value="1"/>
</dbReference>
<protein>
    <recommendedName>
        <fullName evidence="5">Kazal-like domain-containing protein</fullName>
    </recommendedName>
</protein>
<evidence type="ECO:0000256" key="2">
    <source>
        <dbReference type="ARBA" id="ARBA00022900"/>
    </source>
</evidence>
<dbReference type="SUPFAM" id="SSF100895">
    <property type="entry name" value="Kazal-type serine protease inhibitors"/>
    <property type="match status" value="2"/>
</dbReference>